<proteinExistence type="inferred from homology"/>
<reference evidence="3 4" key="1">
    <citation type="submission" date="2017-06" db="EMBL/GenBank/DDBJ databases">
        <title>Streptomyces albireticuli Genome sequencing and assembly.</title>
        <authorList>
            <person name="Wang Y."/>
            <person name="Du B."/>
            <person name="Ding Y."/>
            <person name="Liu H."/>
            <person name="Hou Q."/>
            <person name="Liu K."/>
            <person name="Yao L."/>
            <person name="Wang C."/>
        </authorList>
    </citation>
    <scope>NUCLEOTIDE SEQUENCE [LARGE SCALE GENOMIC DNA]</scope>
    <source>
        <strain evidence="3 4">MDJK11</strain>
    </source>
</reference>
<dbReference type="InterPro" id="IPR038084">
    <property type="entry name" value="PduO/GlcC-like_sf"/>
</dbReference>
<feature type="region of interest" description="Disordered" evidence="2">
    <location>
        <begin position="1"/>
        <end position="22"/>
    </location>
</feature>
<dbReference type="KEGG" id="salj:SMD11_4342"/>
<name>A0A1Z2L6S4_9ACTN</name>
<evidence type="ECO:0000313" key="4">
    <source>
        <dbReference type="Proteomes" id="UP000195755"/>
    </source>
</evidence>
<dbReference type="HAMAP" id="MF_00761">
    <property type="entry name" value="UPF0303"/>
    <property type="match status" value="1"/>
</dbReference>
<dbReference type="Gene3D" id="3.30.450.150">
    <property type="entry name" value="Haem-degrading domain"/>
    <property type="match status" value="1"/>
</dbReference>
<dbReference type="Proteomes" id="UP000195755">
    <property type="component" value="Chromosome"/>
</dbReference>
<organism evidence="3 4">
    <name type="scientific">Streptomyces albireticuli</name>
    <dbReference type="NCBI Taxonomy" id="1940"/>
    <lineage>
        <taxon>Bacteria</taxon>
        <taxon>Bacillati</taxon>
        <taxon>Actinomycetota</taxon>
        <taxon>Actinomycetes</taxon>
        <taxon>Kitasatosporales</taxon>
        <taxon>Streptomycetaceae</taxon>
        <taxon>Streptomyces</taxon>
    </lineage>
</organism>
<protein>
    <recommendedName>
        <fullName evidence="1">UPF0303 protein SMD11_4342</fullName>
    </recommendedName>
</protein>
<dbReference type="InterPro" id="IPR010371">
    <property type="entry name" value="YBR137W-like"/>
</dbReference>
<dbReference type="PANTHER" id="PTHR28255">
    <property type="match status" value="1"/>
</dbReference>
<dbReference type="AlphaFoldDB" id="A0A1Z2L6S4"/>
<dbReference type="RefSeq" id="WP_087927986.1">
    <property type="nucleotide sequence ID" value="NZ_CP021744.1"/>
</dbReference>
<evidence type="ECO:0000256" key="2">
    <source>
        <dbReference type="SAM" id="MobiDB-lite"/>
    </source>
</evidence>
<dbReference type="PIRSF" id="PIRSF008757">
    <property type="entry name" value="UCP008757"/>
    <property type="match status" value="1"/>
</dbReference>
<dbReference type="InterPro" id="IPR005624">
    <property type="entry name" value="PduO/GlcC-like"/>
</dbReference>
<feature type="compositionally biased region" description="Basic and acidic residues" evidence="2">
    <location>
        <begin position="1"/>
        <end position="10"/>
    </location>
</feature>
<comment type="similarity">
    <text evidence="1">Belongs to the UPF0303 family.</text>
</comment>
<dbReference type="OrthoDB" id="9815315at2"/>
<accession>A0A1Z2L6S4</accession>
<dbReference type="Pfam" id="PF03928">
    <property type="entry name" value="HbpS-like"/>
    <property type="match status" value="1"/>
</dbReference>
<dbReference type="PANTHER" id="PTHR28255:SF1">
    <property type="entry name" value="UPF0303 PROTEIN YBR137W"/>
    <property type="match status" value="1"/>
</dbReference>
<dbReference type="NCBIfam" id="NF002696">
    <property type="entry name" value="PRK02487.1-5"/>
    <property type="match status" value="1"/>
</dbReference>
<dbReference type="EMBL" id="CP021744">
    <property type="protein sequence ID" value="ARZ69948.1"/>
    <property type="molecule type" value="Genomic_DNA"/>
</dbReference>
<evidence type="ECO:0000256" key="1">
    <source>
        <dbReference type="HAMAP-Rule" id="MF_00761"/>
    </source>
</evidence>
<dbReference type="SUPFAM" id="SSF143744">
    <property type="entry name" value="GlcG-like"/>
    <property type="match status" value="1"/>
</dbReference>
<evidence type="ECO:0000313" key="3">
    <source>
        <dbReference type="EMBL" id="ARZ69948.1"/>
    </source>
</evidence>
<gene>
    <name evidence="3" type="ORF">SMD11_4342</name>
</gene>
<sequence>MSAEVSRVENEAPGVEDPGAEDEISRLEADEQRLVFDHFGNDDAWELGSLLVGLARERGAPVTVGIRRGPQRLFHCALPGTSADNDAWIDRKSRVVERYAESSYLVGARFRAKGRTFEESSRLDPDRYAAHGGAFPVRVRGTGVVGVVAVSGLRQGDDHALVVEGLGRFLG</sequence>